<evidence type="ECO:0000313" key="2">
    <source>
        <dbReference type="WBParaSite" id="Pan_g19772.t1"/>
    </source>
</evidence>
<reference evidence="2" key="2">
    <citation type="submission" date="2020-10" db="UniProtKB">
        <authorList>
            <consortium name="WormBaseParasite"/>
        </authorList>
    </citation>
    <scope>IDENTIFICATION</scope>
</reference>
<keyword evidence="1" id="KW-1185">Reference proteome</keyword>
<sequence>MFHLPHLDQPGIYERYTYEQCIKVLFKYLDNLKFNIAPDCPYLFDSLDDLAVCNALATNSSSFTKESYLCEVFFRLTLDGFA</sequence>
<name>A0A7E4VE04_PANRE</name>
<organism evidence="1 2">
    <name type="scientific">Panagrellus redivivus</name>
    <name type="common">Microworm</name>
    <dbReference type="NCBI Taxonomy" id="6233"/>
    <lineage>
        <taxon>Eukaryota</taxon>
        <taxon>Metazoa</taxon>
        <taxon>Ecdysozoa</taxon>
        <taxon>Nematoda</taxon>
        <taxon>Chromadorea</taxon>
        <taxon>Rhabditida</taxon>
        <taxon>Tylenchina</taxon>
        <taxon>Panagrolaimomorpha</taxon>
        <taxon>Panagrolaimoidea</taxon>
        <taxon>Panagrolaimidae</taxon>
        <taxon>Panagrellus</taxon>
    </lineage>
</organism>
<dbReference type="Proteomes" id="UP000492821">
    <property type="component" value="Unassembled WGS sequence"/>
</dbReference>
<dbReference type="WBParaSite" id="Pan_g19772.t1">
    <property type="protein sequence ID" value="Pan_g19772.t1"/>
    <property type="gene ID" value="Pan_g19772"/>
</dbReference>
<accession>A0A7E4VE04</accession>
<reference evidence="1" key="1">
    <citation type="journal article" date="2013" name="Genetics">
        <title>The draft genome and transcriptome of Panagrellus redivivus are shaped by the harsh demands of a free-living lifestyle.</title>
        <authorList>
            <person name="Srinivasan J."/>
            <person name="Dillman A.R."/>
            <person name="Macchietto M.G."/>
            <person name="Heikkinen L."/>
            <person name="Lakso M."/>
            <person name="Fracchia K.M."/>
            <person name="Antoshechkin I."/>
            <person name="Mortazavi A."/>
            <person name="Wong G."/>
            <person name="Sternberg P.W."/>
        </authorList>
    </citation>
    <scope>NUCLEOTIDE SEQUENCE [LARGE SCALE GENOMIC DNA]</scope>
    <source>
        <strain evidence="1">MT8872</strain>
    </source>
</reference>
<proteinExistence type="predicted"/>
<protein>
    <submittedName>
        <fullName evidence="2">GPN-loop GTPase 2</fullName>
    </submittedName>
</protein>
<evidence type="ECO:0000313" key="1">
    <source>
        <dbReference type="Proteomes" id="UP000492821"/>
    </source>
</evidence>
<dbReference type="AlphaFoldDB" id="A0A7E4VE04"/>